<dbReference type="STRING" id="76123.AS203_11310"/>
<dbReference type="Proteomes" id="UP000056252">
    <property type="component" value="Chromosome"/>
</dbReference>
<dbReference type="PROSITE" id="PS50126">
    <property type="entry name" value="S1"/>
    <property type="match status" value="1"/>
</dbReference>
<dbReference type="eggNOG" id="COG1185">
    <property type="taxonomic scope" value="Bacteria"/>
</dbReference>
<dbReference type="InterPro" id="IPR001247">
    <property type="entry name" value="ExoRNase_PH_dom1"/>
</dbReference>
<evidence type="ECO:0000256" key="1">
    <source>
        <dbReference type="ARBA" id="ARBA00007404"/>
    </source>
</evidence>
<keyword evidence="5 8" id="KW-0479">Metal-binding</keyword>
<dbReference type="GO" id="GO:0006402">
    <property type="term" value="P:mRNA catabolic process"/>
    <property type="evidence" value="ECO:0007669"/>
    <property type="project" value="UniProtKB-UniRule"/>
</dbReference>
<dbReference type="EMBL" id="CP013195">
    <property type="protein sequence ID" value="ALO49600.1"/>
    <property type="molecule type" value="Genomic_DNA"/>
</dbReference>
<dbReference type="SUPFAM" id="SSF50249">
    <property type="entry name" value="Nucleic acid-binding proteins"/>
    <property type="match status" value="1"/>
</dbReference>
<keyword evidence="12" id="KW-1185">Reference proteome</keyword>
<gene>
    <name evidence="8" type="primary">pnp</name>
    <name evidence="11" type="ORF">AS203_11310</name>
</gene>
<organism evidence="11 12">
    <name type="scientific">Hoylesella enoeca</name>
    <dbReference type="NCBI Taxonomy" id="76123"/>
    <lineage>
        <taxon>Bacteria</taxon>
        <taxon>Pseudomonadati</taxon>
        <taxon>Bacteroidota</taxon>
        <taxon>Bacteroidia</taxon>
        <taxon>Bacteroidales</taxon>
        <taxon>Prevotellaceae</taxon>
        <taxon>Hoylesella</taxon>
    </lineage>
</organism>
<dbReference type="GO" id="GO:0003723">
    <property type="term" value="F:RNA binding"/>
    <property type="evidence" value="ECO:0007669"/>
    <property type="project" value="UniProtKB-UniRule"/>
</dbReference>
<dbReference type="InterPro" id="IPR004088">
    <property type="entry name" value="KH_dom_type_1"/>
</dbReference>
<name>A0A0S2KMT2_9BACT</name>
<dbReference type="InterPro" id="IPR036456">
    <property type="entry name" value="PNPase_PH_RNA-bd_sf"/>
</dbReference>
<dbReference type="FunFam" id="2.40.50.140:FF:000178">
    <property type="entry name" value="Polyribonucleotide nucleotidyltransferase"/>
    <property type="match status" value="1"/>
</dbReference>
<dbReference type="FunFam" id="3.30.230.70:FF:000001">
    <property type="entry name" value="Polyribonucleotide nucleotidyltransferase"/>
    <property type="match status" value="1"/>
</dbReference>
<evidence type="ECO:0000256" key="5">
    <source>
        <dbReference type="ARBA" id="ARBA00022723"/>
    </source>
</evidence>
<keyword evidence="6 8" id="KW-0460">Magnesium</keyword>
<comment type="subcellular location">
    <subcellularLocation>
        <location evidence="8">Cytoplasm</location>
    </subcellularLocation>
</comment>
<protein>
    <recommendedName>
        <fullName evidence="8">Polyribonucleotide nucleotidyltransferase</fullName>
        <ecNumber evidence="8">2.7.7.8</ecNumber>
    </recommendedName>
    <alternativeName>
        <fullName evidence="8">Polynucleotide phosphorylase</fullName>
        <shortName evidence="8">PNPase</shortName>
    </alternativeName>
</protein>
<dbReference type="GO" id="GO:0000287">
    <property type="term" value="F:magnesium ion binding"/>
    <property type="evidence" value="ECO:0007669"/>
    <property type="project" value="UniProtKB-UniRule"/>
</dbReference>
<feature type="region of interest" description="Disordered" evidence="9">
    <location>
        <begin position="701"/>
        <end position="796"/>
    </location>
</feature>
<evidence type="ECO:0000313" key="11">
    <source>
        <dbReference type="EMBL" id="ALO49600.1"/>
    </source>
</evidence>
<dbReference type="PIRSF" id="PIRSF005499">
    <property type="entry name" value="PNPase"/>
    <property type="match status" value="1"/>
</dbReference>
<dbReference type="Pfam" id="PF00575">
    <property type="entry name" value="S1"/>
    <property type="match status" value="1"/>
</dbReference>
<evidence type="ECO:0000256" key="4">
    <source>
        <dbReference type="ARBA" id="ARBA00022695"/>
    </source>
</evidence>
<keyword evidence="4 8" id="KW-0548">Nucleotidyltransferase</keyword>
<dbReference type="SUPFAM" id="SSF55666">
    <property type="entry name" value="Ribonuclease PH domain 2-like"/>
    <property type="match status" value="2"/>
</dbReference>
<comment type="cofactor">
    <cofactor evidence="8">
        <name>Mg(2+)</name>
        <dbReference type="ChEBI" id="CHEBI:18420"/>
    </cofactor>
</comment>
<reference evidence="12" key="1">
    <citation type="submission" date="2015-11" db="EMBL/GenBank/DDBJ databases">
        <authorList>
            <person name="Holder M.E."/>
            <person name="Ajami N.J."/>
            <person name="Petrosino J.F."/>
        </authorList>
    </citation>
    <scope>NUCLEOTIDE SEQUENCE [LARGE SCALE GENOMIC DNA]</scope>
    <source>
        <strain evidence="12">F0113</strain>
    </source>
</reference>
<dbReference type="Pfam" id="PF03726">
    <property type="entry name" value="PNPase"/>
    <property type="match status" value="1"/>
</dbReference>
<dbReference type="SMART" id="SM00322">
    <property type="entry name" value="KH"/>
    <property type="match status" value="1"/>
</dbReference>
<evidence type="ECO:0000256" key="9">
    <source>
        <dbReference type="SAM" id="MobiDB-lite"/>
    </source>
</evidence>
<comment type="similarity">
    <text evidence="1 8">Belongs to the polyribonucleotide nucleotidyltransferase family.</text>
</comment>
<dbReference type="GO" id="GO:0006396">
    <property type="term" value="P:RNA processing"/>
    <property type="evidence" value="ECO:0007669"/>
    <property type="project" value="InterPro"/>
</dbReference>
<feature type="binding site" evidence="8">
    <location>
        <position position="495"/>
    </location>
    <ligand>
        <name>Mg(2+)</name>
        <dbReference type="ChEBI" id="CHEBI:18420"/>
    </ligand>
</feature>
<dbReference type="InterPro" id="IPR003029">
    <property type="entry name" value="S1_domain"/>
</dbReference>
<dbReference type="SUPFAM" id="SSF46915">
    <property type="entry name" value="Polynucleotide phosphorylase/guanosine pentaphosphate synthase (PNPase/GPSI), domain 3"/>
    <property type="match status" value="1"/>
</dbReference>
<proteinExistence type="inferred from homology"/>
<keyword evidence="3 8" id="KW-0808">Transferase</keyword>
<dbReference type="InterPro" id="IPR036345">
    <property type="entry name" value="ExoRNase_PH_dom2_sf"/>
</dbReference>
<dbReference type="NCBIfam" id="TIGR03591">
    <property type="entry name" value="polynuc_phos"/>
    <property type="match status" value="1"/>
</dbReference>
<dbReference type="CDD" id="cd02393">
    <property type="entry name" value="KH-I_PNPase"/>
    <property type="match status" value="1"/>
</dbReference>
<dbReference type="PANTHER" id="PTHR11252">
    <property type="entry name" value="POLYRIBONUCLEOTIDE NUCLEOTIDYLTRANSFERASE"/>
    <property type="match status" value="1"/>
</dbReference>
<comment type="function">
    <text evidence="8">Involved in mRNA degradation. Catalyzes the phosphorolysis of single-stranded polyribonucleotides processively in the 3'- to 5'-direction.</text>
</comment>
<evidence type="ECO:0000259" key="10">
    <source>
        <dbReference type="PROSITE" id="PS50126"/>
    </source>
</evidence>
<dbReference type="PANTHER" id="PTHR11252:SF0">
    <property type="entry name" value="POLYRIBONUCLEOTIDE NUCLEOTIDYLTRANSFERASE 1, MITOCHONDRIAL"/>
    <property type="match status" value="1"/>
</dbReference>
<feature type="binding site" evidence="8">
    <location>
        <position position="501"/>
    </location>
    <ligand>
        <name>Mg(2+)</name>
        <dbReference type="ChEBI" id="CHEBI:18420"/>
    </ligand>
</feature>
<dbReference type="InterPro" id="IPR015847">
    <property type="entry name" value="ExoRNase_PH_dom2"/>
</dbReference>
<dbReference type="Gene3D" id="3.30.230.70">
    <property type="entry name" value="GHMP Kinase, N-terminal domain"/>
    <property type="match status" value="2"/>
</dbReference>
<dbReference type="InterPro" id="IPR020568">
    <property type="entry name" value="Ribosomal_Su5_D2-typ_SF"/>
</dbReference>
<dbReference type="Pfam" id="PF03725">
    <property type="entry name" value="RNase_PH_C"/>
    <property type="match status" value="1"/>
</dbReference>
<dbReference type="Gene3D" id="2.40.50.140">
    <property type="entry name" value="Nucleic acid-binding proteins"/>
    <property type="match status" value="1"/>
</dbReference>
<dbReference type="GO" id="GO:0000175">
    <property type="term" value="F:3'-5'-RNA exonuclease activity"/>
    <property type="evidence" value="ECO:0007669"/>
    <property type="project" value="TreeGrafter"/>
</dbReference>
<evidence type="ECO:0000256" key="7">
    <source>
        <dbReference type="ARBA" id="ARBA00022884"/>
    </source>
</evidence>
<dbReference type="InterPro" id="IPR027408">
    <property type="entry name" value="PNPase/RNase_PH_dom_sf"/>
</dbReference>
<dbReference type="PROSITE" id="PS50084">
    <property type="entry name" value="KH_TYPE_1"/>
    <property type="match status" value="1"/>
</dbReference>
<dbReference type="CDD" id="cd04472">
    <property type="entry name" value="S1_PNPase"/>
    <property type="match status" value="1"/>
</dbReference>
<dbReference type="InterPro" id="IPR012162">
    <property type="entry name" value="PNPase"/>
</dbReference>
<dbReference type="NCBIfam" id="NF008805">
    <property type="entry name" value="PRK11824.1"/>
    <property type="match status" value="1"/>
</dbReference>
<accession>A0A0S2KMT2</accession>
<dbReference type="SUPFAM" id="SSF54791">
    <property type="entry name" value="Eukaryotic type KH-domain (KH-domain type I)"/>
    <property type="match status" value="1"/>
</dbReference>
<dbReference type="GO" id="GO:0004654">
    <property type="term" value="F:polyribonucleotide nucleotidyltransferase activity"/>
    <property type="evidence" value="ECO:0007669"/>
    <property type="project" value="UniProtKB-UniRule"/>
</dbReference>
<keyword evidence="7 8" id="KW-0694">RNA-binding</keyword>
<dbReference type="SMART" id="SM00316">
    <property type="entry name" value="S1"/>
    <property type="match status" value="1"/>
</dbReference>
<dbReference type="InterPro" id="IPR004087">
    <property type="entry name" value="KH_dom"/>
</dbReference>
<dbReference type="RefSeq" id="WP_025065011.1">
    <property type="nucleotide sequence ID" value="NZ_CP013195.1"/>
</dbReference>
<dbReference type="Pfam" id="PF00013">
    <property type="entry name" value="KH_1"/>
    <property type="match status" value="1"/>
</dbReference>
<evidence type="ECO:0000256" key="8">
    <source>
        <dbReference type="HAMAP-Rule" id="MF_01595"/>
    </source>
</evidence>
<dbReference type="Gene3D" id="3.30.1370.10">
    <property type="entry name" value="K Homology domain, type 1"/>
    <property type="match status" value="1"/>
</dbReference>
<dbReference type="OrthoDB" id="9804305at2"/>
<keyword evidence="2 8" id="KW-0963">Cytoplasm</keyword>
<dbReference type="SUPFAM" id="SSF54211">
    <property type="entry name" value="Ribosomal protein S5 domain 2-like"/>
    <property type="match status" value="2"/>
</dbReference>
<dbReference type="InterPro" id="IPR012340">
    <property type="entry name" value="NA-bd_OB-fold"/>
</dbReference>
<comment type="catalytic activity">
    <reaction evidence="8">
        <text>RNA(n+1) + phosphate = RNA(n) + a ribonucleoside 5'-diphosphate</text>
        <dbReference type="Rhea" id="RHEA:22096"/>
        <dbReference type="Rhea" id="RHEA-COMP:14527"/>
        <dbReference type="Rhea" id="RHEA-COMP:17342"/>
        <dbReference type="ChEBI" id="CHEBI:43474"/>
        <dbReference type="ChEBI" id="CHEBI:57930"/>
        <dbReference type="ChEBI" id="CHEBI:140395"/>
        <dbReference type="EC" id="2.7.7.8"/>
    </reaction>
</comment>
<feature type="domain" description="S1 motif" evidence="10">
    <location>
        <begin position="634"/>
        <end position="704"/>
    </location>
</feature>
<evidence type="ECO:0000256" key="2">
    <source>
        <dbReference type="ARBA" id="ARBA00022490"/>
    </source>
</evidence>
<dbReference type="InterPro" id="IPR015848">
    <property type="entry name" value="PNPase_PH_RNA-bd_bac/org-type"/>
</dbReference>
<evidence type="ECO:0000256" key="6">
    <source>
        <dbReference type="ARBA" id="ARBA00022842"/>
    </source>
</evidence>
<dbReference type="AlphaFoldDB" id="A0A0S2KMT2"/>
<dbReference type="CDD" id="cd11364">
    <property type="entry name" value="RNase_PH_PNPase_2"/>
    <property type="match status" value="1"/>
</dbReference>
<dbReference type="CDD" id="cd11363">
    <property type="entry name" value="RNase_PH_PNPase_1"/>
    <property type="match status" value="1"/>
</dbReference>
<dbReference type="Pfam" id="PF01138">
    <property type="entry name" value="RNase_PH"/>
    <property type="match status" value="2"/>
</dbReference>
<dbReference type="FunFam" id="3.30.1370.10:FF:000001">
    <property type="entry name" value="Polyribonucleotide nucleotidyltransferase"/>
    <property type="match status" value="1"/>
</dbReference>
<dbReference type="InterPro" id="IPR036612">
    <property type="entry name" value="KH_dom_type_1_sf"/>
</dbReference>
<sequence>MNVITKTVQLPDGRTISIETGKVAKQTDGSVVLRMGNTVLLATVCAAKDAVPGTDFMPLQVDYREQYAAAGRFPGGFTKREGKAGDNEILTSRLVDRVLRPLFPSNYHAEVFVNVMLLSADGVDQPDALAGFAASAAMAVSDIPFECPISEVRVARINGEYVINPTFEQMEDADMDIMVGASAENIMMVEGEMKEVSEQDMIGALKAAMDAIKPMCELQTALSKELGKDVKRTYDHEINDEELRKQIADELYQPVYDITKQALPKQERHDAFDQIIADFLEKYDAAHTDLSADDLEEKHAEAARYYDDVLRDAMRRCILDEGKRLDGRKTDEIRPIWCEVSPLPMPHGSAIFTRGETQSLSTCTLGTKLDEKLIDDVLDKSYQRFLLHYNFPPFCTGEAKAQRGVGRREIGHGHLAWRGLKGQIPAEFPYTVRLVSQILESNGSSSMATVCAGTLALMDAGVPMKKPVSGIAMGLIKNSGEDKYAILSDILGDEDHLGDMDFKTTGTKDGLTATQMDIKCDGLSFEIIEEALMQAKAGREHILGKLTETIAEPRAELKPQVPRIEQFDIPKEFIGAVIGPGGKIIQQMQEETGATITIDEVDGKGTVQVSAPNKESIDAAIAKIKSIVAIPEVGEVYDGTVRSIMPYGCFVEIMPGKDGLLHISEIDWKRLESVEEAGIKEGDKIQVKLLDIDPKTGKYKLSHRVLMPKPEGYVERERRPRRESGDRGDRRQGGNDRQPRREHSDHNDRRSFNNDRQPRRFEHREDREDREFHDPMTEREPRDFNDSLDHNSEFDL</sequence>
<dbReference type="EC" id="2.7.7.8" evidence="8"/>
<feature type="compositionally biased region" description="Basic and acidic residues" evidence="9">
    <location>
        <begin position="712"/>
        <end position="796"/>
    </location>
</feature>
<evidence type="ECO:0000313" key="12">
    <source>
        <dbReference type="Proteomes" id="UP000056252"/>
    </source>
</evidence>
<dbReference type="KEGG" id="peo:AS203_11310"/>
<evidence type="ECO:0000256" key="3">
    <source>
        <dbReference type="ARBA" id="ARBA00022679"/>
    </source>
</evidence>
<dbReference type="HAMAP" id="MF_01595">
    <property type="entry name" value="PNPase"/>
    <property type="match status" value="1"/>
</dbReference>
<dbReference type="GO" id="GO:0005829">
    <property type="term" value="C:cytosol"/>
    <property type="evidence" value="ECO:0007669"/>
    <property type="project" value="TreeGrafter"/>
</dbReference>